<dbReference type="EMBL" id="WUAV01000006">
    <property type="protein sequence ID" value="KAF1745720.1"/>
    <property type="molecule type" value="Genomic_DNA"/>
</dbReference>
<evidence type="ECO:0000313" key="2">
    <source>
        <dbReference type="Proteomes" id="UP000483820"/>
    </source>
</evidence>
<dbReference type="RefSeq" id="XP_053578252.1">
    <property type="nucleotide sequence ID" value="XM_053734686.1"/>
</dbReference>
<gene>
    <name evidence="1" type="ORF">GCK72_022167</name>
</gene>
<dbReference type="SUPFAM" id="SSF53335">
    <property type="entry name" value="S-adenosyl-L-methionine-dependent methyltransferases"/>
    <property type="match status" value="1"/>
</dbReference>
<accession>A0A6A5FT07</accession>
<dbReference type="Proteomes" id="UP000483820">
    <property type="component" value="Chromosome X"/>
</dbReference>
<dbReference type="InterPro" id="IPR029063">
    <property type="entry name" value="SAM-dependent_MTases_sf"/>
</dbReference>
<reference evidence="1 2" key="1">
    <citation type="submission" date="2019-12" db="EMBL/GenBank/DDBJ databases">
        <title>Chromosome-level assembly of the Caenorhabditis remanei genome.</title>
        <authorList>
            <person name="Teterina A.A."/>
            <person name="Willis J.H."/>
            <person name="Phillips P.C."/>
        </authorList>
    </citation>
    <scope>NUCLEOTIDE SEQUENCE [LARGE SCALE GENOMIC DNA]</scope>
    <source>
        <strain evidence="1 2">PX506</strain>
        <tissue evidence="1">Whole organism</tissue>
    </source>
</reference>
<evidence type="ECO:0000313" key="1">
    <source>
        <dbReference type="EMBL" id="KAF1745720.1"/>
    </source>
</evidence>
<organism evidence="1 2">
    <name type="scientific">Caenorhabditis remanei</name>
    <name type="common">Caenorhabditis vulgaris</name>
    <dbReference type="NCBI Taxonomy" id="31234"/>
    <lineage>
        <taxon>Eukaryota</taxon>
        <taxon>Metazoa</taxon>
        <taxon>Ecdysozoa</taxon>
        <taxon>Nematoda</taxon>
        <taxon>Chromadorea</taxon>
        <taxon>Rhabditida</taxon>
        <taxon>Rhabditina</taxon>
        <taxon>Rhabditomorpha</taxon>
        <taxon>Rhabditoidea</taxon>
        <taxon>Rhabditidae</taxon>
        <taxon>Peloderinae</taxon>
        <taxon>Caenorhabditis</taxon>
    </lineage>
</organism>
<comment type="caution">
    <text evidence="1">The sequence shown here is derived from an EMBL/GenBank/DDBJ whole genome shotgun (WGS) entry which is preliminary data.</text>
</comment>
<dbReference type="KEGG" id="crq:GCK72_022167"/>
<dbReference type="AlphaFoldDB" id="A0A6A5FT07"/>
<sequence>MEIMERMLILSEERVREYRRGWNGPRPLICKNSLKDKNVENFEEIVEPVRDPRVPYQVRTPRALWFVPEDLYMICSEFSKEMNLYTLSTKFDIGPSEIKISMSTKTVIVFEKYFYLSLKIRSFLDLQPSGLYLHVVSRTWKKPPKDAKRKELDKSISNFHDIYEKVCYIDKIARLIQSNYDHFGKDEKDLKDINFTIDISVNDHNYLDAAKKVRAFVCKIYERQAYVRNLDWKFKLTKPGDTTDAKFHIGIQMNSGSFFIGLRLLSWEDSYAHLHSTKRYGDSIADYINFLDIQDGMTVLDVEVCLGENLMELAKIPKCHAIGLLKTEGHAKAVLDNLGTAQNMCGLKCDDFQLIISQSYRKIPGCFDPKVVDRVLFCPPTHMDAVEIDEFMSHMHKFMDNFSKGCIFLFVLPYVTCFESWVKDRIQDNPKFERMGNYIALSSLGPEDFASVGTEWGSEDFRKKLQKKQFSSRRDVAVAASEDEKMAYGSCILEADEATKDNFELMMYLEDKELDLGKDHPIWDKYNVMAVEHCAEIGLPISTLTALAQKLVSLRARALQHMVPADYDAVKDYHIYDHLINNWSEGITLDIHLLHTFHQNKQFRTVETRVLHWIASRMKNPPKIY</sequence>
<protein>
    <submittedName>
        <fullName evidence="1">Uncharacterized protein</fullName>
    </submittedName>
</protein>
<dbReference type="GeneID" id="9809835"/>
<name>A0A6A5FT07_CAERE</name>
<proteinExistence type="predicted"/>
<dbReference type="CTD" id="9809835"/>